<name>A0A914YCJ8_9BILA</name>
<evidence type="ECO:0000313" key="2">
    <source>
        <dbReference type="WBParaSite" id="PSU_v2.g17151.t1"/>
    </source>
</evidence>
<organism evidence="1 2">
    <name type="scientific">Panagrolaimus superbus</name>
    <dbReference type="NCBI Taxonomy" id="310955"/>
    <lineage>
        <taxon>Eukaryota</taxon>
        <taxon>Metazoa</taxon>
        <taxon>Ecdysozoa</taxon>
        <taxon>Nematoda</taxon>
        <taxon>Chromadorea</taxon>
        <taxon>Rhabditida</taxon>
        <taxon>Tylenchina</taxon>
        <taxon>Panagrolaimomorpha</taxon>
        <taxon>Panagrolaimoidea</taxon>
        <taxon>Panagrolaimidae</taxon>
        <taxon>Panagrolaimus</taxon>
    </lineage>
</organism>
<evidence type="ECO:0000313" key="1">
    <source>
        <dbReference type="Proteomes" id="UP000887577"/>
    </source>
</evidence>
<proteinExistence type="predicted"/>
<keyword evidence="1" id="KW-1185">Reference proteome</keyword>
<reference evidence="2" key="1">
    <citation type="submission" date="2022-11" db="UniProtKB">
        <authorList>
            <consortium name="WormBaseParasite"/>
        </authorList>
    </citation>
    <scope>IDENTIFICATION</scope>
</reference>
<dbReference type="AlphaFoldDB" id="A0A914YCJ8"/>
<protein>
    <submittedName>
        <fullName evidence="2">Uncharacterized protein</fullName>
    </submittedName>
</protein>
<accession>A0A914YCJ8</accession>
<sequence length="106" mass="11606">MLKLNEAKETGVPFKRQRIPQSGTANLDASVATFKTPATPPKSFATFTSVKSETSFSSQFPISSNRTTPLPPPRHRITENALESTLTSEFADNEIVAGDFSKLSFR</sequence>
<dbReference type="Proteomes" id="UP000887577">
    <property type="component" value="Unplaced"/>
</dbReference>
<dbReference type="WBParaSite" id="PSU_v2.g17151.t1">
    <property type="protein sequence ID" value="PSU_v2.g17151.t1"/>
    <property type="gene ID" value="PSU_v2.g17151"/>
</dbReference>